<evidence type="ECO:0000313" key="3">
    <source>
        <dbReference type="Proteomes" id="UP000198662"/>
    </source>
</evidence>
<evidence type="ECO:0000313" key="2">
    <source>
        <dbReference type="EMBL" id="SDL03390.1"/>
    </source>
</evidence>
<name>A0A1G9GRS5_9ACTN</name>
<dbReference type="InterPro" id="IPR036388">
    <property type="entry name" value="WH-like_DNA-bd_sf"/>
</dbReference>
<dbReference type="InterPro" id="IPR036390">
    <property type="entry name" value="WH_DNA-bd_sf"/>
</dbReference>
<organism evidence="2 3">
    <name type="scientific">Glycomyces sambucus</name>
    <dbReference type="NCBI Taxonomy" id="380244"/>
    <lineage>
        <taxon>Bacteria</taxon>
        <taxon>Bacillati</taxon>
        <taxon>Actinomycetota</taxon>
        <taxon>Actinomycetes</taxon>
        <taxon>Glycomycetales</taxon>
        <taxon>Glycomycetaceae</taxon>
        <taxon>Glycomyces</taxon>
    </lineage>
</organism>
<dbReference type="RefSeq" id="WP_176953304.1">
    <property type="nucleotide sequence ID" value="NZ_FNGF01000003.1"/>
</dbReference>
<protein>
    <submittedName>
        <fullName evidence="2">Transcriptional regulator PadR-like family protein</fullName>
    </submittedName>
</protein>
<dbReference type="InterPro" id="IPR005149">
    <property type="entry name" value="Tscrpt_reg_PadR_N"/>
</dbReference>
<accession>A0A1G9GRS5</accession>
<proteinExistence type="predicted"/>
<dbReference type="AlphaFoldDB" id="A0A1G9GRS5"/>
<dbReference type="PANTHER" id="PTHR43252">
    <property type="entry name" value="TRANSCRIPTIONAL REGULATOR YQJI"/>
    <property type="match status" value="1"/>
</dbReference>
<dbReference type="STRING" id="380244.SAMN05216298_2384"/>
<sequence>MWSTRLLVLGLVRWLGPVHGYLVRRELDSWRLPGVSEIGAGSIYHALKRLALDGSIEVVDTESVDARPARTTYRVTAKGETEFQRTLREKLWEVSASEDPFHTAWTFAQVLSPAENVAMLRRRAETLYERVELVTQVLAATTSDFKEANGEAFVPAHARAMMRRQADLWAVDAEWCEQTAERIESGDLELGPDLDAEQAGYWREAIKSDRFVEQVASWCEGIGK</sequence>
<gene>
    <name evidence="2" type="ORF">SAMN05216298_2384</name>
</gene>
<dbReference type="Pfam" id="PF03551">
    <property type="entry name" value="PadR"/>
    <property type="match status" value="1"/>
</dbReference>
<feature type="domain" description="Transcription regulator PadR N-terminal" evidence="1">
    <location>
        <begin position="8"/>
        <end position="84"/>
    </location>
</feature>
<reference evidence="3" key="1">
    <citation type="submission" date="2016-10" db="EMBL/GenBank/DDBJ databases">
        <authorList>
            <person name="Varghese N."/>
            <person name="Submissions S."/>
        </authorList>
    </citation>
    <scope>NUCLEOTIDE SEQUENCE [LARGE SCALE GENOMIC DNA]</scope>
    <source>
        <strain evidence="3">CGMCC 4.3147</strain>
    </source>
</reference>
<dbReference type="SUPFAM" id="SSF46785">
    <property type="entry name" value="Winged helix' DNA-binding domain"/>
    <property type="match status" value="1"/>
</dbReference>
<keyword evidence="3" id="KW-1185">Reference proteome</keyword>
<dbReference type="PANTHER" id="PTHR43252:SF2">
    <property type="entry name" value="TRANSCRIPTION REGULATOR, PADR-LIKE FAMILY"/>
    <property type="match status" value="1"/>
</dbReference>
<evidence type="ECO:0000259" key="1">
    <source>
        <dbReference type="Pfam" id="PF03551"/>
    </source>
</evidence>
<dbReference type="Gene3D" id="1.10.10.10">
    <property type="entry name" value="Winged helix-like DNA-binding domain superfamily/Winged helix DNA-binding domain"/>
    <property type="match status" value="1"/>
</dbReference>
<dbReference type="Proteomes" id="UP000198662">
    <property type="component" value="Unassembled WGS sequence"/>
</dbReference>
<dbReference type="EMBL" id="FNGF01000003">
    <property type="protein sequence ID" value="SDL03390.1"/>
    <property type="molecule type" value="Genomic_DNA"/>
</dbReference>